<evidence type="ECO:0000256" key="3">
    <source>
        <dbReference type="ARBA" id="ARBA00011074"/>
    </source>
</evidence>
<proteinExistence type="inferred from homology"/>
<comment type="function">
    <text evidence="2 8">Hydrolase that can remove 'Lys-48'-linked conjugated ubiquitin from proteins.</text>
</comment>
<feature type="domain" description="Deubiquitinating enzyme MINDY-3/4 conserved" evidence="9">
    <location>
        <begin position="16"/>
        <end position="341"/>
    </location>
</feature>
<accession>A0A0L7LE07</accession>
<dbReference type="InterPro" id="IPR011992">
    <property type="entry name" value="EF-hand-dom_pair"/>
</dbReference>
<evidence type="ECO:0000256" key="4">
    <source>
        <dbReference type="ARBA" id="ARBA00022670"/>
    </source>
</evidence>
<reference evidence="10 11" key="1">
    <citation type="journal article" date="2015" name="Genome Biol. Evol.">
        <title>The genome of winter moth (Operophtera brumata) provides a genomic perspective on sexual dimorphism and phenology.</title>
        <authorList>
            <person name="Derks M.F."/>
            <person name="Smit S."/>
            <person name="Salis L."/>
            <person name="Schijlen E."/>
            <person name="Bossers A."/>
            <person name="Mateman C."/>
            <person name="Pijl A.S."/>
            <person name="de Ridder D."/>
            <person name="Groenen M.A."/>
            <person name="Visser M.E."/>
            <person name="Megens H.J."/>
        </authorList>
    </citation>
    <scope>NUCLEOTIDE SEQUENCE [LARGE SCALE GENOMIC DNA]</scope>
    <source>
        <strain evidence="10">WM2013NL</strain>
        <tissue evidence="10">Head and thorax</tissue>
    </source>
</reference>
<keyword evidence="5 8" id="KW-0833">Ubl conjugation pathway</keyword>
<keyword evidence="11" id="KW-1185">Reference proteome</keyword>
<evidence type="ECO:0000256" key="6">
    <source>
        <dbReference type="ARBA" id="ARBA00022801"/>
    </source>
</evidence>
<dbReference type="OrthoDB" id="9981542at2759"/>
<comment type="similarity">
    <text evidence="3 8">Belongs to the MINDY deubiquitinase family. FAM188 subfamily.</text>
</comment>
<dbReference type="EC" id="3.4.19.12" evidence="8"/>
<dbReference type="GO" id="GO:0004843">
    <property type="term" value="F:cysteine-type deubiquitinase activity"/>
    <property type="evidence" value="ECO:0007669"/>
    <property type="project" value="UniProtKB-UniRule"/>
</dbReference>
<dbReference type="AlphaFoldDB" id="A0A0L7LE07"/>
<evidence type="ECO:0000256" key="2">
    <source>
        <dbReference type="ARBA" id="ARBA00002107"/>
    </source>
</evidence>
<sequence>MSASSTRLEQELARTRRLLWGEHVKEDVFRRWAQGFTFSAEEPSALTQLEGGPCAAIAPVQGFLLEILLSETPGHSFQDLTPEKCNSLLVRAVCAIISQCLATKYNVAVHRKAEEDAGTSGNNSISGEDQPCDNIEFFHRQIEVHSFQTLSEVESFYTRNIRILKDKYGVLLLLYSIILSKGISMVEEELAELSDPLIDSTYGYGSQGLINLMLTGRAVAHVWDHEQVVGGLRLRGIERQNNIGFLTIMEHMQYCTVGSFYKNPKHPVWVLGSETHLTVLFSLERRLAAPETIGESAERIFRSFDPEGNNFIPSAALQDVLCAAELVSEPEYVDLMRRKLDAESLGIILLSAFMDEFFPGCERGAPDTFTLHHYNGLARSNPGARVAYRTGRAALLECPMRAVTTDPMLTCLQTKWPSIDVVWDEGRSPSLN</sequence>
<comment type="catalytic activity">
    <reaction evidence="1 8">
        <text>Thiol-dependent hydrolysis of ester, thioester, amide, peptide and isopeptide bonds formed by the C-terminal Gly of ubiquitin (a 76-residue protein attached to proteins as an intracellular targeting signal).</text>
        <dbReference type="EC" id="3.4.19.12"/>
    </reaction>
</comment>
<dbReference type="GO" id="GO:0006508">
    <property type="term" value="P:proteolysis"/>
    <property type="evidence" value="ECO:0007669"/>
    <property type="project" value="UniProtKB-KW"/>
</dbReference>
<evidence type="ECO:0000256" key="8">
    <source>
        <dbReference type="RuleBase" id="RU367088"/>
    </source>
</evidence>
<evidence type="ECO:0000313" key="10">
    <source>
        <dbReference type="EMBL" id="KOB73635.1"/>
    </source>
</evidence>
<evidence type="ECO:0000313" key="11">
    <source>
        <dbReference type="Proteomes" id="UP000037510"/>
    </source>
</evidence>
<comment type="caution">
    <text evidence="10">The sequence shown here is derived from an EMBL/GenBank/DDBJ whole genome shotgun (WGS) entry which is preliminary data.</text>
</comment>
<evidence type="ECO:0000256" key="7">
    <source>
        <dbReference type="ARBA" id="ARBA00022807"/>
    </source>
</evidence>
<dbReference type="Proteomes" id="UP000037510">
    <property type="component" value="Unassembled WGS sequence"/>
</dbReference>
<keyword evidence="6 8" id="KW-0378">Hydrolase</keyword>
<dbReference type="SUPFAM" id="SSF47473">
    <property type="entry name" value="EF-hand"/>
    <property type="match status" value="1"/>
</dbReference>
<dbReference type="PANTHER" id="PTHR12473:SF17">
    <property type="entry name" value="UBIQUITIN CARBOXYL-TERMINAL HYDROLASE MINDY-3"/>
    <property type="match status" value="1"/>
</dbReference>
<evidence type="ECO:0000256" key="5">
    <source>
        <dbReference type="ARBA" id="ARBA00022786"/>
    </source>
</evidence>
<dbReference type="GO" id="GO:0071108">
    <property type="term" value="P:protein K48-linked deubiquitination"/>
    <property type="evidence" value="ECO:0007669"/>
    <property type="project" value="InterPro"/>
</dbReference>
<name>A0A0L7LE07_OPEBR</name>
<dbReference type="GO" id="GO:1990380">
    <property type="term" value="F:K48-linked deubiquitinase activity"/>
    <property type="evidence" value="ECO:0007669"/>
    <property type="project" value="UniProtKB-UniRule"/>
</dbReference>
<keyword evidence="4 8" id="KW-0645">Protease</keyword>
<evidence type="ECO:0000259" key="9">
    <source>
        <dbReference type="SMART" id="SM01174"/>
    </source>
</evidence>
<evidence type="ECO:0000256" key="1">
    <source>
        <dbReference type="ARBA" id="ARBA00000707"/>
    </source>
</evidence>
<gene>
    <name evidence="10" type="ORF">OBRU01_10499</name>
</gene>
<dbReference type="InterPro" id="IPR025257">
    <property type="entry name" value="MINDY-3/4_CD"/>
</dbReference>
<organism evidence="10 11">
    <name type="scientific">Operophtera brumata</name>
    <name type="common">Winter moth</name>
    <name type="synonym">Phalaena brumata</name>
    <dbReference type="NCBI Taxonomy" id="104452"/>
    <lineage>
        <taxon>Eukaryota</taxon>
        <taxon>Metazoa</taxon>
        <taxon>Ecdysozoa</taxon>
        <taxon>Arthropoda</taxon>
        <taxon>Hexapoda</taxon>
        <taxon>Insecta</taxon>
        <taxon>Pterygota</taxon>
        <taxon>Neoptera</taxon>
        <taxon>Endopterygota</taxon>
        <taxon>Lepidoptera</taxon>
        <taxon>Glossata</taxon>
        <taxon>Ditrysia</taxon>
        <taxon>Geometroidea</taxon>
        <taxon>Geometridae</taxon>
        <taxon>Larentiinae</taxon>
        <taxon>Operophtera</taxon>
    </lineage>
</organism>
<dbReference type="STRING" id="104452.A0A0L7LE07"/>
<dbReference type="Pfam" id="PF13898">
    <property type="entry name" value="MINDY-3_4_CD"/>
    <property type="match status" value="1"/>
</dbReference>
<dbReference type="SMART" id="SM01174">
    <property type="entry name" value="DUF4205"/>
    <property type="match status" value="1"/>
</dbReference>
<dbReference type="PANTHER" id="PTHR12473">
    <property type="entry name" value="UBIQUITIN CARBOXYL-TERMINAL HYDROLASE MINDY-4-RELATED"/>
    <property type="match status" value="1"/>
</dbReference>
<keyword evidence="7 8" id="KW-0788">Thiol protease</keyword>
<dbReference type="EMBL" id="JTDY01001529">
    <property type="protein sequence ID" value="KOB73635.1"/>
    <property type="molecule type" value="Genomic_DNA"/>
</dbReference>
<dbReference type="InterPro" id="IPR039785">
    <property type="entry name" value="MINY3/4"/>
</dbReference>
<protein>
    <recommendedName>
        <fullName evidence="8">Ubiquitin carboxyl-terminal hydrolase MINDY</fullName>
        <ecNumber evidence="8">3.4.19.12</ecNumber>
    </recommendedName>
</protein>